<dbReference type="PANTHER" id="PTHR42827:SF1">
    <property type="entry name" value="IRON-SULFUR CLUSTER-BINDING PROTEIN"/>
    <property type="match status" value="1"/>
</dbReference>
<dbReference type="Proteomes" id="UP000605201">
    <property type="component" value="Unassembled WGS sequence"/>
</dbReference>
<proteinExistence type="predicted"/>
<dbReference type="PANTHER" id="PTHR42827">
    <property type="entry name" value="IRON-SULFUR CLUSTER-BINDING PROTEIN-RELATED"/>
    <property type="match status" value="1"/>
</dbReference>
<protein>
    <submittedName>
        <fullName evidence="1">Epoxyqueuosine reductase</fullName>
    </submittedName>
</protein>
<evidence type="ECO:0000313" key="1">
    <source>
        <dbReference type="EMBL" id="MBC8430933.1"/>
    </source>
</evidence>
<gene>
    <name evidence="1" type="ORF">H8D96_03340</name>
</gene>
<dbReference type="EMBL" id="JACNIG010000095">
    <property type="protein sequence ID" value="MBC8430933.1"/>
    <property type="molecule type" value="Genomic_DNA"/>
</dbReference>
<sequence>MDTKHSEKPSAEWLTGVITNFVAASPLNGVDAPLGEKMWDVPLVGFSRGDDPVYQEYKSHIGSFFWTPQEIFQLTFPDLEPAPQDLTVISWILPQTRATKDENAAQKVYPSRRWVITRDSGEKFNVTLRRHVVETLMQTGILAVAPLLSPHWSRQTSLLYGFASNWSERHAAHAGGLGTFGLCDGLITPLGKAVRAGSVVAKLTIPATPRPYQNHQEYCLFYSHGTCQECVQRCPVKALSSSGHDKDRCNQYLRSIRKYILKNYSIDMNGCCGLCQVGVPCESQIPRAKLE</sequence>
<accession>A0A8J6NS64</accession>
<comment type="caution">
    <text evidence="1">The sequence shown here is derived from an EMBL/GenBank/DDBJ whole genome shotgun (WGS) entry which is preliminary data.</text>
</comment>
<reference evidence="1 2" key="1">
    <citation type="submission" date="2020-08" db="EMBL/GenBank/DDBJ databases">
        <title>Bridging the membrane lipid divide: bacteria of the FCB group superphylum have the potential to synthesize archaeal ether lipids.</title>
        <authorList>
            <person name="Villanueva L."/>
            <person name="Von Meijenfeldt F.A.B."/>
            <person name="Westbye A.B."/>
            <person name="Yadav S."/>
            <person name="Hopmans E.C."/>
            <person name="Dutilh B.E."/>
            <person name="Sinninghe Damste J.S."/>
        </authorList>
    </citation>
    <scope>NUCLEOTIDE SEQUENCE [LARGE SCALE GENOMIC DNA]</scope>
    <source>
        <strain evidence="1">NIOZ-UU17</strain>
    </source>
</reference>
<dbReference type="AlphaFoldDB" id="A0A8J6NS64"/>
<organism evidence="1 2">
    <name type="scientific">Candidatus Desulfatibia vada</name>
    <dbReference type="NCBI Taxonomy" id="2841696"/>
    <lineage>
        <taxon>Bacteria</taxon>
        <taxon>Pseudomonadati</taxon>
        <taxon>Thermodesulfobacteriota</taxon>
        <taxon>Desulfobacteria</taxon>
        <taxon>Desulfobacterales</taxon>
        <taxon>Desulfobacterales incertae sedis</taxon>
        <taxon>Candidatus Desulfatibia</taxon>
    </lineage>
</organism>
<name>A0A8J6NS64_9BACT</name>
<evidence type="ECO:0000313" key="2">
    <source>
        <dbReference type="Proteomes" id="UP000605201"/>
    </source>
</evidence>